<name>A0A2A4CRK2_9RHOB</name>
<evidence type="ECO:0000256" key="1">
    <source>
        <dbReference type="SAM" id="SignalP"/>
    </source>
</evidence>
<dbReference type="Proteomes" id="UP000243507">
    <property type="component" value="Unassembled WGS sequence"/>
</dbReference>
<keyword evidence="3" id="KW-1185">Reference proteome</keyword>
<feature type="chain" id="PRO_5013354162" description="Lipoprotein" evidence="1">
    <location>
        <begin position="19"/>
        <end position="211"/>
    </location>
</feature>
<dbReference type="InterPro" id="IPR046705">
    <property type="entry name" value="DUF6778"/>
</dbReference>
<proteinExistence type="predicted"/>
<accession>A0A2A4CRK2</accession>
<keyword evidence="1" id="KW-0732">Signal</keyword>
<sequence length="211" mass="21958">MKGALPMLTRRNSLLLIAATLGLAACGGGNWETSYTPVAAPAANFRLAAVSVTVPNTLTVSESETVYVPKADIVWVEEPAGDRRAQVKAIFEEGISAGASGLRGATPVRIEAVVQKFHALNMKSRYSAPAGTGVYDIAFVARIVDARTGAVLVPDQLIRADAPALTGAAGAQEQAQGKTQRKANVAQISATIAGWLGLGPDNRTSFRRMGG</sequence>
<dbReference type="EMBL" id="NTJD01000003">
    <property type="protein sequence ID" value="PCD77225.1"/>
    <property type="molecule type" value="Genomic_DNA"/>
</dbReference>
<evidence type="ECO:0000313" key="2">
    <source>
        <dbReference type="EMBL" id="PCD77225.1"/>
    </source>
</evidence>
<evidence type="ECO:0000313" key="3">
    <source>
        <dbReference type="Proteomes" id="UP000243507"/>
    </source>
</evidence>
<organism evidence="2 3">
    <name type="scientific">Pseudothioclava arenosa</name>
    <dbReference type="NCBI Taxonomy" id="1795308"/>
    <lineage>
        <taxon>Bacteria</taxon>
        <taxon>Pseudomonadati</taxon>
        <taxon>Pseudomonadota</taxon>
        <taxon>Alphaproteobacteria</taxon>
        <taxon>Rhodobacterales</taxon>
        <taxon>Paracoccaceae</taxon>
        <taxon>Pseudothioclava</taxon>
    </lineage>
</organism>
<dbReference type="PROSITE" id="PS51257">
    <property type="entry name" value="PROKAR_LIPOPROTEIN"/>
    <property type="match status" value="1"/>
</dbReference>
<dbReference type="AlphaFoldDB" id="A0A2A4CRK2"/>
<protein>
    <recommendedName>
        <fullName evidence="4">Lipoprotein</fullName>
    </recommendedName>
</protein>
<feature type="signal peptide" evidence="1">
    <location>
        <begin position="1"/>
        <end position="18"/>
    </location>
</feature>
<comment type="caution">
    <text evidence="2">The sequence shown here is derived from an EMBL/GenBank/DDBJ whole genome shotgun (WGS) entry which is preliminary data.</text>
</comment>
<gene>
    <name evidence="2" type="ORF">CLN94_05545</name>
</gene>
<evidence type="ECO:0008006" key="4">
    <source>
        <dbReference type="Google" id="ProtNLM"/>
    </source>
</evidence>
<reference evidence="2 3" key="1">
    <citation type="submission" date="2017-09" db="EMBL/GenBank/DDBJ databases">
        <title>A multilocus sequence analysis scheme for characterization of bacteria in the genus Thioclava.</title>
        <authorList>
            <person name="Liu Y."/>
            <person name="Shao Z."/>
        </authorList>
    </citation>
    <scope>NUCLEOTIDE SEQUENCE [LARGE SCALE GENOMIC DNA]</scope>
    <source>
        <strain evidence="2 3">CAU 1312</strain>
    </source>
</reference>
<dbReference type="Pfam" id="PF20569">
    <property type="entry name" value="DUF6778"/>
    <property type="match status" value="1"/>
</dbReference>